<organism evidence="2 3">
    <name type="scientific">Plasmodium cynomolgi (strain B)</name>
    <dbReference type="NCBI Taxonomy" id="1120755"/>
    <lineage>
        <taxon>Eukaryota</taxon>
        <taxon>Sar</taxon>
        <taxon>Alveolata</taxon>
        <taxon>Apicomplexa</taxon>
        <taxon>Aconoidasida</taxon>
        <taxon>Haemosporida</taxon>
        <taxon>Plasmodiidae</taxon>
        <taxon>Plasmodium</taxon>
        <taxon>Plasmodium (Plasmodium)</taxon>
    </lineage>
</organism>
<evidence type="ECO:0000256" key="1">
    <source>
        <dbReference type="SAM" id="SignalP"/>
    </source>
</evidence>
<dbReference type="GeneID" id="14692046"/>
<dbReference type="Proteomes" id="UP000006319">
    <property type="component" value="Chromosome 7"/>
</dbReference>
<dbReference type="EMBL" id="DF157099">
    <property type="protein sequence ID" value="GAB65698.1"/>
    <property type="molecule type" value="Genomic_DNA"/>
</dbReference>
<sequence>MAKLSWAQRVILTCLSLLLAKIGSVLNLEEAFFNGYFSFGANLSNLFTDNHVKISELKINDAYLFDPSPRIDLDLALSALKGMQFERSIFISTKGVRLNMKI</sequence>
<feature type="chain" id="PRO_5003894938" evidence="1">
    <location>
        <begin position="28"/>
        <end position="102"/>
    </location>
</feature>
<accession>K6UJ86</accession>
<dbReference type="PhylomeDB" id="K6UJ86"/>
<feature type="signal peptide" evidence="1">
    <location>
        <begin position="1"/>
        <end position="27"/>
    </location>
</feature>
<protein>
    <submittedName>
        <fullName evidence="2">Uncharacterized protein</fullName>
    </submittedName>
</protein>
<keyword evidence="1" id="KW-0732">Signal</keyword>
<dbReference type="AlphaFoldDB" id="K6UJ86"/>
<name>K6UJ86_PLACD</name>
<proteinExistence type="predicted"/>
<evidence type="ECO:0000313" key="2">
    <source>
        <dbReference type="EMBL" id="GAB65698.1"/>
    </source>
</evidence>
<reference evidence="2 3" key="1">
    <citation type="journal article" date="2012" name="Nat. Genet.">
        <title>Plasmodium cynomolgi genome sequences provide insight into Plasmodium vivax and the monkey malaria clade.</title>
        <authorList>
            <person name="Tachibana S."/>
            <person name="Sullivan S.A."/>
            <person name="Kawai S."/>
            <person name="Nakamura S."/>
            <person name="Kim H.R."/>
            <person name="Goto N."/>
            <person name="Arisue N."/>
            <person name="Palacpac N.M.Q."/>
            <person name="Honma H."/>
            <person name="Yagi M."/>
            <person name="Tougan T."/>
            <person name="Katakai Y."/>
            <person name="Kaneko O."/>
            <person name="Mita T."/>
            <person name="Kita K."/>
            <person name="Yasutomi Y."/>
            <person name="Sutton P.L."/>
            <person name="Shakhbatyan R."/>
            <person name="Horii T."/>
            <person name="Yasunaga T."/>
            <person name="Barnwell J.W."/>
            <person name="Escalante A.A."/>
            <person name="Carlton J.M."/>
            <person name="Tanabe K."/>
        </authorList>
    </citation>
    <scope>NUCLEOTIDE SEQUENCE [LARGE SCALE GENOMIC DNA]</scope>
    <source>
        <strain evidence="2 3">B</strain>
    </source>
</reference>
<dbReference type="RefSeq" id="XP_004221645.1">
    <property type="nucleotide sequence ID" value="XM_004221597.1"/>
</dbReference>
<evidence type="ECO:0000313" key="3">
    <source>
        <dbReference type="Proteomes" id="UP000006319"/>
    </source>
</evidence>
<dbReference type="OrthoDB" id="371940at2759"/>
<dbReference type="VEuPathDB" id="PlasmoDB:PCYB_072000"/>
<gene>
    <name evidence="2" type="ORF">PCYB_072000</name>
</gene>
<keyword evidence="3" id="KW-1185">Reference proteome</keyword>
<dbReference type="KEGG" id="pcy:PCYB_072000"/>